<dbReference type="RefSeq" id="WP_260194759.1">
    <property type="nucleotide sequence ID" value="NZ_JAFFZE010000022.1"/>
</dbReference>
<dbReference type="Proteomes" id="UP001156441">
    <property type="component" value="Unassembled WGS sequence"/>
</dbReference>
<evidence type="ECO:0000313" key="1">
    <source>
        <dbReference type="EMBL" id="MCT2586895.1"/>
    </source>
</evidence>
<accession>A0ABT2JG98</accession>
<gene>
    <name evidence="1" type="ORF">JT362_27615</name>
</gene>
<comment type="caution">
    <text evidence="1">The sequence shown here is derived from an EMBL/GenBank/DDBJ whole genome shotgun (WGS) entry which is preliminary data.</text>
</comment>
<reference evidence="1 2" key="1">
    <citation type="submission" date="2021-02" db="EMBL/GenBank/DDBJ databases">
        <title>Actinophytocola xerophila sp. nov., isolated from soil of cotton cropping field.</title>
        <authorList>
            <person name="Huang R."/>
            <person name="Chen X."/>
            <person name="Ge X."/>
            <person name="Liu W."/>
        </authorList>
    </citation>
    <scope>NUCLEOTIDE SEQUENCE [LARGE SCALE GENOMIC DNA]</scope>
    <source>
        <strain evidence="1 2">S1-96</strain>
    </source>
</reference>
<evidence type="ECO:0000313" key="2">
    <source>
        <dbReference type="Proteomes" id="UP001156441"/>
    </source>
</evidence>
<organism evidence="1 2">
    <name type="scientific">Actinophytocola gossypii</name>
    <dbReference type="NCBI Taxonomy" id="2812003"/>
    <lineage>
        <taxon>Bacteria</taxon>
        <taxon>Bacillati</taxon>
        <taxon>Actinomycetota</taxon>
        <taxon>Actinomycetes</taxon>
        <taxon>Pseudonocardiales</taxon>
        <taxon>Pseudonocardiaceae</taxon>
    </lineage>
</organism>
<proteinExistence type="predicted"/>
<sequence>MRLSLAVTVGMLTVGNPARGSVGTGRGLAGLGERLRLLGSMLDVDTGAGRFTLVARVPLS</sequence>
<keyword evidence="2" id="KW-1185">Reference proteome</keyword>
<dbReference type="EMBL" id="JAFFZE010000022">
    <property type="protein sequence ID" value="MCT2586895.1"/>
    <property type="molecule type" value="Genomic_DNA"/>
</dbReference>
<protein>
    <submittedName>
        <fullName evidence="1">Uncharacterized protein</fullName>
    </submittedName>
</protein>
<name>A0ABT2JG98_9PSEU</name>